<feature type="region of interest" description="Disordered" evidence="1">
    <location>
        <begin position="839"/>
        <end position="865"/>
    </location>
</feature>
<proteinExistence type="predicted"/>
<gene>
    <name evidence="2" type="ORF">BN850_0090340</name>
</gene>
<feature type="compositionally biased region" description="Basic and acidic residues" evidence="1">
    <location>
        <begin position="849"/>
        <end position="865"/>
    </location>
</feature>
<feature type="compositionally biased region" description="Polar residues" evidence="1">
    <location>
        <begin position="637"/>
        <end position="647"/>
    </location>
</feature>
<dbReference type="InterPro" id="IPR038765">
    <property type="entry name" value="Papain-like_cys_pep_sf"/>
</dbReference>
<sequence>MFAPEPHIGWSEANSPMQYMQPIKRSGSLVPLYNARVLGEGGDGGQFYDPVEATEGNCHVQLGDVYGKKQPAFHHIRTNTKHWDSSKPITVSTSDDRDTLLNKLKHVQHWYYHDKQNHDIDTAFVTHAEDVLRLIADITDRKMTLGQSLFGLLRMLTYGLENVIAIPIQGFQILSQYPKPNQQFGRKASKALHPDCQKVDCIIDGGFQSRELLRNRLWGKRFFVGIIAHGNNSHWTSFIWDRVAGDLYHFDTYAVGLEQRMHNVAHMWREFLAEHGWPFSFNMIQPPITEQPDAISCGPLSVWMLFRTLRGLVGLTGDEVKGIQGTQIIPLEGQKLTPANKLPVLRFTDWVFTLGEPQPTPAFPGKVNHSMLFISDFFIILCLEDIGIINHSYTHKVKIKEKQRDGTTQSRVKEVRKDGNSHYKVFVSNQRSTSGIPGKDLYTKFGGFMGFRPHNLPTNWPHHRIVPKPADPTEQGSIHNLQRQLKVHHTFDRMNDRLYKIFTGRGIQFINNIPAGPGKNIQDGGTILSSDSESEIPSGKGKGKQVAQSGGPSNKGMLPPWPQVSRPIPRSPQLPSQKTLSKGSSSAAPGGSSDQLLRQALLQPEVSRPLSRSPQSPSLIPQSGSSSGAAAQGSSQYEGSNRSSPTTAGKLLPQLELPGYIAEKQKEAAEEKGGYSSDEFRPSRASSYEPAPTGSDDNDGVLASLAGSMSLDNSERSGSEMDTGYRSLAEEESQSDASMVTAYTGPGQDMPPRIDGAQLIPVDEVFSPDLTVVDANAAGEGIRAMVFDFGGRFRYHIGRSDRSTWQLPRGTYATFVPTGLHDSDVWRRDILDPIVQYLTPAQPSAAPESRAERARRREEAKNRPS</sequence>
<dbReference type="SUPFAM" id="SSF54001">
    <property type="entry name" value="Cysteine proteinases"/>
    <property type="match status" value="1"/>
</dbReference>
<dbReference type="EMBL" id="CBMI010002731">
    <property type="protein sequence ID" value="CEG05031.1"/>
    <property type="molecule type" value="Genomic_DNA"/>
</dbReference>
<feature type="compositionally biased region" description="Low complexity" evidence="1">
    <location>
        <begin position="607"/>
        <end position="636"/>
    </location>
</feature>
<name>A0A090N5S3_9HYPO</name>
<feature type="region of interest" description="Disordered" evidence="1">
    <location>
        <begin position="513"/>
        <end position="593"/>
    </location>
</feature>
<evidence type="ECO:0000313" key="2">
    <source>
        <dbReference type="EMBL" id="CEG05031.1"/>
    </source>
</evidence>
<reference evidence="2" key="1">
    <citation type="submission" date="2013-05" db="EMBL/GenBank/DDBJ databases">
        <title>Draft genome sequences of six wheat associated Fusarium spp. isolates.</title>
        <authorList>
            <person name="Moolhuijzen P.M."/>
            <person name="Manners J.M."/>
            <person name="Wilcox S."/>
            <person name="Bellgard M.I."/>
            <person name="Gardiner D.M."/>
        </authorList>
    </citation>
    <scope>NUCLEOTIDE SEQUENCE</scope>
    <source>
        <strain evidence="2">CS3069</strain>
    </source>
</reference>
<feature type="region of interest" description="Disordered" evidence="1">
    <location>
        <begin position="605"/>
        <end position="736"/>
    </location>
</feature>
<organism evidence="2">
    <name type="scientific">Fusarium clavum</name>
    <dbReference type="NCBI Taxonomy" id="2594811"/>
    <lineage>
        <taxon>Eukaryota</taxon>
        <taxon>Fungi</taxon>
        <taxon>Dikarya</taxon>
        <taxon>Ascomycota</taxon>
        <taxon>Pezizomycotina</taxon>
        <taxon>Sordariomycetes</taxon>
        <taxon>Hypocreomycetidae</taxon>
        <taxon>Hypocreales</taxon>
        <taxon>Nectriaceae</taxon>
        <taxon>Fusarium</taxon>
        <taxon>Fusarium incarnatum-equiseti species complex</taxon>
    </lineage>
</organism>
<feature type="compositionally biased region" description="Basic and acidic residues" evidence="1">
    <location>
        <begin position="663"/>
        <end position="682"/>
    </location>
</feature>
<protein>
    <submittedName>
        <fullName evidence="2">WGS project CBMI000000000 data, contig CS3069_c002733</fullName>
    </submittedName>
</protein>
<comment type="caution">
    <text evidence="2">The sequence shown here is derived from an EMBL/GenBank/DDBJ whole genome shotgun (WGS) entry which is preliminary data.</text>
</comment>
<accession>A0A090N5S3</accession>
<evidence type="ECO:0000256" key="1">
    <source>
        <dbReference type="SAM" id="MobiDB-lite"/>
    </source>
</evidence>
<feature type="compositionally biased region" description="Low complexity" evidence="1">
    <location>
        <begin position="581"/>
        <end position="593"/>
    </location>
</feature>
<dbReference type="AlphaFoldDB" id="A0A090N5S3"/>